<dbReference type="Gene3D" id="2.40.30.170">
    <property type="match status" value="1"/>
</dbReference>
<dbReference type="EMBL" id="PKUR01000001">
    <property type="protein sequence ID" value="PLW87441.1"/>
    <property type="molecule type" value="Genomic_DNA"/>
</dbReference>
<gene>
    <name evidence="10" type="ORF">C0029_02295</name>
</gene>
<dbReference type="GO" id="GO:0016020">
    <property type="term" value="C:membrane"/>
    <property type="evidence" value="ECO:0007669"/>
    <property type="project" value="UniProtKB-SubCell"/>
</dbReference>
<keyword evidence="5 7" id="KW-0472">Membrane</keyword>
<dbReference type="RefSeq" id="WP_084200495.1">
    <property type="nucleotide sequence ID" value="NZ_BMYL01000001.1"/>
</dbReference>
<dbReference type="AlphaFoldDB" id="A0AAP8MGL9"/>
<dbReference type="InterPro" id="IPR058625">
    <property type="entry name" value="MdtA-like_BSH"/>
</dbReference>
<keyword evidence="11" id="KW-1185">Reference proteome</keyword>
<organism evidence="10 11">
    <name type="scientific">Halioglobus japonicus</name>
    <dbReference type="NCBI Taxonomy" id="930805"/>
    <lineage>
        <taxon>Bacteria</taxon>
        <taxon>Pseudomonadati</taxon>
        <taxon>Pseudomonadota</taxon>
        <taxon>Gammaproteobacteria</taxon>
        <taxon>Cellvibrionales</taxon>
        <taxon>Halieaceae</taxon>
        <taxon>Halioglobus</taxon>
    </lineage>
</organism>
<dbReference type="KEGG" id="hja:BST95_15905"/>
<dbReference type="Proteomes" id="UP000235162">
    <property type="component" value="Unassembled WGS sequence"/>
</dbReference>
<evidence type="ECO:0000256" key="4">
    <source>
        <dbReference type="ARBA" id="ARBA00022989"/>
    </source>
</evidence>
<feature type="transmembrane region" description="Helical" evidence="7">
    <location>
        <begin position="21"/>
        <end position="38"/>
    </location>
</feature>
<evidence type="ECO:0000313" key="10">
    <source>
        <dbReference type="EMBL" id="PLW87441.1"/>
    </source>
</evidence>
<keyword evidence="4 7" id="KW-1133">Transmembrane helix</keyword>
<dbReference type="InterPro" id="IPR050739">
    <property type="entry name" value="MFP"/>
</dbReference>
<name>A0AAP8MGL9_9GAMM</name>
<evidence type="ECO:0000256" key="3">
    <source>
        <dbReference type="ARBA" id="ARBA00022692"/>
    </source>
</evidence>
<dbReference type="Gene3D" id="1.10.287.470">
    <property type="entry name" value="Helix hairpin bin"/>
    <property type="match status" value="1"/>
</dbReference>
<evidence type="ECO:0000313" key="11">
    <source>
        <dbReference type="Proteomes" id="UP000235162"/>
    </source>
</evidence>
<dbReference type="PANTHER" id="PTHR30386:SF26">
    <property type="entry name" value="TRANSPORT PROTEIN COMB"/>
    <property type="match status" value="1"/>
</dbReference>
<comment type="caution">
    <text evidence="10">The sequence shown here is derived from an EMBL/GenBank/DDBJ whole genome shotgun (WGS) entry which is preliminary data.</text>
</comment>
<sequence>MSDTETQQDEAPEADAAVKKGGLVIAVVILLSLSWYLASDRYTPYTTQARVQAYVIGVAPQVSGIVTEVLVETNSRVEAGQPLFQIDTSQYEIALAKARSDYQNALSQVDAGDAAVEAARANLLAAQANLEKAQKDTDRLERLYKEDPGTISTRRLEVSRATLDQSRAAVTAAEAGIQQAINAKGGESDEEFNTILAIARTGVEKAELDLAHTTVTATDRGEITDLKVDVGLFAGAGHPVMTLISLNEVWVQAEFTENNLGHMVSGTPVEIVFDSLPGRVFDGVVDNIGKGISAGRSAKPGTLPSIDNDRDWLRQSQRFPVVVRFDPRQDEALLGQLRVGGQAAVIAYSEEAWLTRFFGHLYVRFMSIMSYAY</sequence>
<evidence type="ECO:0000256" key="6">
    <source>
        <dbReference type="SAM" id="Coils"/>
    </source>
</evidence>
<dbReference type="Pfam" id="PF25917">
    <property type="entry name" value="BSH_RND"/>
    <property type="match status" value="1"/>
</dbReference>
<keyword evidence="3 7" id="KW-0812">Transmembrane</keyword>
<evidence type="ECO:0000259" key="9">
    <source>
        <dbReference type="Pfam" id="PF25963"/>
    </source>
</evidence>
<comment type="subcellular location">
    <subcellularLocation>
        <location evidence="1">Membrane</location>
        <topology evidence="1">Single-pass membrane protein</topology>
    </subcellularLocation>
</comment>
<feature type="domain" description="p-hydroxybenzoic acid efflux pump subunit AaeA-like beta-barrel" evidence="9">
    <location>
        <begin position="250"/>
        <end position="333"/>
    </location>
</feature>
<evidence type="ECO:0000256" key="2">
    <source>
        <dbReference type="ARBA" id="ARBA00009477"/>
    </source>
</evidence>
<dbReference type="PANTHER" id="PTHR30386">
    <property type="entry name" value="MEMBRANE FUSION SUBUNIT OF EMRAB-TOLC MULTIDRUG EFFLUX PUMP"/>
    <property type="match status" value="1"/>
</dbReference>
<evidence type="ECO:0000256" key="5">
    <source>
        <dbReference type="ARBA" id="ARBA00023136"/>
    </source>
</evidence>
<feature type="coiled-coil region" evidence="6">
    <location>
        <begin position="116"/>
        <end position="143"/>
    </location>
</feature>
<dbReference type="InterPro" id="IPR058634">
    <property type="entry name" value="AaeA-lik-b-barrel"/>
</dbReference>
<evidence type="ECO:0000256" key="7">
    <source>
        <dbReference type="SAM" id="Phobius"/>
    </source>
</evidence>
<comment type="similarity">
    <text evidence="2">Belongs to the membrane fusion protein (MFP) (TC 8.A.1) family.</text>
</comment>
<keyword evidence="6" id="KW-0175">Coiled coil</keyword>
<protein>
    <submittedName>
        <fullName evidence="10">HlyD family secretion protein</fullName>
    </submittedName>
</protein>
<evidence type="ECO:0000259" key="8">
    <source>
        <dbReference type="Pfam" id="PF25917"/>
    </source>
</evidence>
<feature type="domain" description="Multidrug resistance protein MdtA-like barrel-sandwich hybrid" evidence="8">
    <location>
        <begin position="56"/>
        <end position="240"/>
    </location>
</feature>
<evidence type="ECO:0000256" key="1">
    <source>
        <dbReference type="ARBA" id="ARBA00004167"/>
    </source>
</evidence>
<dbReference type="Pfam" id="PF25963">
    <property type="entry name" value="Beta-barrel_AAEA"/>
    <property type="match status" value="1"/>
</dbReference>
<reference evidence="10 11" key="1">
    <citation type="submission" date="2018-01" db="EMBL/GenBank/DDBJ databases">
        <title>The draft genome sequence of Halioglobus japonicus S1-36.</title>
        <authorList>
            <person name="Du Z.-J."/>
            <person name="Shi M.-J."/>
        </authorList>
    </citation>
    <scope>NUCLEOTIDE SEQUENCE [LARGE SCALE GENOMIC DNA]</scope>
    <source>
        <strain evidence="10 11">S1-36</strain>
    </source>
</reference>
<dbReference type="SUPFAM" id="SSF111369">
    <property type="entry name" value="HlyD-like secretion proteins"/>
    <property type="match status" value="2"/>
</dbReference>
<accession>A0AAP8MGL9</accession>
<proteinExistence type="inferred from homology"/>
<dbReference type="Gene3D" id="2.40.50.100">
    <property type="match status" value="1"/>
</dbReference>